<feature type="chain" id="PRO_5043552198" description="YHYH domain-containing protein" evidence="2">
    <location>
        <begin position="18"/>
        <end position="355"/>
    </location>
</feature>
<gene>
    <name evidence="4" type="ORF">LOD99_7747</name>
</gene>
<evidence type="ECO:0000256" key="1">
    <source>
        <dbReference type="SAM" id="Phobius"/>
    </source>
</evidence>
<keyword evidence="1" id="KW-0472">Membrane</keyword>
<dbReference type="InterPro" id="IPR025924">
    <property type="entry name" value="YHYH_dom"/>
</dbReference>
<evidence type="ECO:0000256" key="2">
    <source>
        <dbReference type="SAM" id="SignalP"/>
    </source>
</evidence>
<proteinExistence type="predicted"/>
<sequence length="355" mass="38113">MFIFAISFLAILHLVTVQSIPAGHSPKVGYAFDGYPVYGPYTDGGGLPTDLDICNGRNHPSLGYLYHTTVSAPYTFGCYAGEVLCANFNMNAPAGCLSSPPSSGATSLTCTDLGLISGVSIKEVPWTVIETNVPSRVRCTVESCASTAPYCWHTNNTANTAYTSSINCVENGNRLKITANGVPNHFIGKFPMSESTYHLNRPSDNPNSLSEQSFTWYIPKYPIMKSVFPTQSIVTDVNALPFGPTGFAINSVPFFNMYNMGMLDAVDGSEGFEVLDMCLGHPQMFGAYHYHTTPHCLINELNGVTNAVSCGNSNNAATSSPNPVVTNSPNSTTNSPTITLVLLVTLLFLIVLFHA</sequence>
<keyword evidence="1" id="KW-1133">Transmembrane helix</keyword>
<feature type="signal peptide" evidence="2">
    <location>
        <begin position="1"/>
        <end position="17"/>
    </location>
</feature>
<evidence type="ECO:0000259" key="3">
    <source>
        <dbReference type="Pfam" id="PF14240"/>
    </source>
</evidence>
<evidence type="ECO:0000313" key="4">
    <source>
        <dbReference type="EMBL" id="KAI6650696.1"/>
    </source>
</evidence>
<feature type="transmembrane region" description="Helical" evidence="1">
    <location>
        <begin position="335"/>
        <end position="353"/>
    </location>
</feature>
<keyword evidence="1" id="KW-0812">Transmembrane</keyword>
<organism evidence="4 5">
    <name type="scientific">Oopsacas minuta</name>
    <dbReference type="NCBI Taxonomy" id="111878"/>
    <lineage>
        <taxon>Eukaryota</taxon>
        <taxon>Metazoa</taxon>
        <taxon>Porifera</taxon>
        <taxon>Hexactinellida</taxon>
        <taxon>Hexasterophora</taxon>
        <taxon>Lyssacinosida</taxon>
        <taxon>Leucopsacidae</taxon>
        <taxon>Oopsacas</taxon>
    </lineage>
</organism>
<dbReference type="EMBL" id="JAKMXF010000310">
    <property type="protein sequence ID" value="KAI6650696.1"/>
    <property type="molecule type" value="Genomic_DNA"/>
</dbReference>
<protein>
    <recommendedName>
        <fullName evidence="3">YHYH domain-containing protein</fullName>
    </recommendedName>
</protein>
<name>A0AAV7JQS3_9METZ</name>
<feature type="domain" description="YHYH" evidence="3">
    <location>
        <begin position="237"/>
        <end position="306"/>
    </location>
</feature>
<dbReference type="AlphaFoldDB" id="A0AAV7JQS3"/>
<comment type="caution">
    <text evidence="4">The sequence shown here is derived from an EMBL/GenBank/DDBJ whole genome shotgun (WGS) entry which is preliminary data.</text>
</comment>
<keyword evidence="2" id="KW-0732">Signal</keyword>
<evidence type="ECO:0000313" key="5">
    <source>
        <dbReference type="Proteomes" id="UP001165289"/>
    </source>
</evidence>
<accession>A0AAV7JQS3</accession>
<reference evidence="4 5" key="1">
    <citation type="journal article" date="2023" name="BMC Biol.">
        <title>The compact genome of the sponge Oopsacas minuta (Hexactinellida) is lacking key metazoan core genes.</title>
        <authorList>
            <person name="Santini S."/>
            <person name="Schenkelaars Q."/>
            <person name="Jourda C."/>
            <person name="Duchesne M."/>
            <person name="Belahbib H."/>
            <person name="Rocher C."/>
            <person name="Selva M."/>
            <person name="Riesgo A."/>
            <person name="Vervoort M."/>
            <person name="Leys S.P."/>
            <person name="Kodjabachian L."/>
            <person name="Le Bivic A."/>
            <person name="Borchiellini C."/>
            <person name="Claverie J.M."/>
            <person name="Renard E."/>
        </authorList>
    </citation>
    <scope>NUCLEOTIDE SEQUENCE [LARGE SCALE GENOMIC DNA]</scope>
    <source>
        <strain evidence="4">SPO-2</strain>
    </source>
</reference>
<keyword evidence="5" id="KW-1185">Reference proteome</keyword>
<dbReference type="Proteomes" id="UP001165289">
    <property type="component" value="Unassembled WGS sequence"/>
</dbReference>
<dbReference type="Pfam" id="PF14240">
    <property type="entry name" value="YHYH"/>
    <property type="match status" value="1"/>
</dbReference>